<sequence length="162" mass="17646">METLPDINSVYQRVIREESRIGASRPEPKEAPVGFNATVGEEQTSGAVMAAMARDRRSIVCSHCGRTGHEKKECWQLVGFPEWFNERGGRGGRGRGRGRGNNLKGNAVQAATASAGSNQSSGVPPFSAEQWASLASLLERQKQAPIPDKLNGPFYEDSDWSR</sequence>
<dbReference type="OrthoDB" id="1747146at2759"/>
<keyword evidence="1" id="KW-0479">Metal-binding</keyword>
<dbReference type="PANTHER" id="PTHR34222">
    <property type="entry name" value="GAG_PRE-INTEGRS DOMAIN-CONTAINING PROTEIN"/>
    <property type="match status" value="1"/>
</dbReference>
<organism evidence="4 5">
    <name type="scientific">Raphanus sativus</name>
    <name type="common">Radish</name>
    <name type="synonym">Raphanus raphanistrum var. sativus</name>
    <dbReference type="NCBI Taxonomy" id="3726"/>
    <lineage>
        <taxon>Eukaryota</taxon>
        <taxon>Viridiplantae</taxon>
        <taxon>Streptophyta</taxon>
        <taxon>Embryophyta</taxon>
        <taxon>Tracheophyta</taxon>
        <taxon>Spermatophyta</taxon>
        <taxon>Magnoliopsida</taxon>
        <taxon>eudicotyledons</taxon>
        <taxon>Gunneridae</taxon>
        <taxon>Pentapetalae</taxon>
        <taxon>rosids</taxon>
        <taxon>malvids</taxon>
        <taxon>Brassicales</taxon>
        <taxon>Brassicaceae</taxon>
        <taxon>Brassiceae</taxon>
        <taxon>Raphanus</taxon>
    </lineage>
</organism>
<reference evidence="4" key="1">
    <citation type="journal article" date="2019" name="Database">
        <title>The radish genome database (RadishGD): an integrated information resource for radish genomics.</title>
        <authorList>
            <person name="Yu H.J."/>
            <person name="Baek S."/>
            <person name="Lee Y.J."/>
            <person name="Cho A."/>
            <person name="Mun J.H."/>
        </authorList>
    </citation>
    <scope>NUCLEOTIDE SEQUENCE [LARGE SCALE GENOMIC DNA]</scope>
    <source>
        <strain evidence="4">cv. WK10039</strain>
    </source>
</reference>
<keyword evidence="1" id="KW-0862">Zinc</keyword>
<dbReference type="KEGG" id="rsz:130512633"/>
<dbReference type="PANTHER" id="PTHR34222:SF28">
    <property type="entry name" value="CCHC-TYPE DOMAIN-CONTAINING PROTEIN"/>
    <property type="match status" value="1"/>
</dbReference>
<dbReference type="RefSeq" id="XP_056866791.1">
    <property type="nucleotide sequence ID" value="XM_057010811.1"/>
</dbReference>
<dbReference type="GO" id="GO:0008270">
    <property type="term" value="F:zinc ion binding"/>
    <property type="evidence" value="ECO:0007669"/>
    <property type="project" value="UniProtKB-KW"/>
</dbReference>
<gene>
    <name evidence="5" type="primary">LOC130512633</name>
</gene>
<feature type="region of interest" description="Disordered" evidence="2">
    <location>
        <begin position="86"/>
        <end position="126"/>
    </location>
</feature>
<dbReference type="Proteomes" id="UP000504610">
    <property type="component" value="Chromosome 5"/>
</dbReference>
<dbReference type="AlphaFoldDB" id="A0A9W3DSB8"/>
<dbReference type="InterPro" id="IPR001878">
    <property type="entry name" value="Znf_CCHC"/>
</dbReference>
<evidence type="ECO:0000256" key="2">
    <source>
        <dbReference type="SAM" id="MobiDB-lite"/>
    </source>
</evidence>
<accession>A0A9W3DSB8</accession>
<reference evidence="5" key="2">
    <citation type="submission" date="2025-08" db="UniProtKB">
        <authorList>
            <consortium name="RefSeq"/>
        </authorList>
    </citation>
    <scope>IDENTIFICATION</scope>
    <source>
        <tissue evidence="5">Leaf</tissue>
    </source>
</reference>
<feature type="domain" description="CCHC-type" evidence="3">
    <location>
        <begin position="61"/>
        <end position="74"/>
    </location>
</feature>
<protein>
    <submittedName>
        <fullName evidence="5">Uncharacterized protein LOC130512633</fullName>
    </submittedName>
</protein>
<name>A0A9W3DSB8_RAPSA</name>
<dbReference type="GeneID" id="130512633"/>
<feature type="compositionally biased region" description="Polar residues" evidence="2">
    <location>
        <begin position="109"/>
        <end position="122"/>
    </location>
</feature>
<dbReference type="GO" id="GO:0003676">
    <property type="term" value="F:nucleic acid binding"/>
    <property type="evidence" value="ECO:0007669"/>
    <property type="project" value="InterPro"/>
</dbReference>
<evidence type="ECO:0000259" key="3">
    <source>
        <dbReference type="PROSITE" id="PS50158"/>
    </source>
</evidence>
<evidence type="ECO:0000313" key="5">
    <source>
        <dbReference type="RefSeq" id="XP_056866791.1"/>
    </source>
</evidence>
<feature type="region of interest" description="Disordered" evidence="2">
    <location>
        <begin position="142"/>
        <end position="162"/>
    </location>
</feature>
<keyword evidence="1" id="KW-0863">Zinc-finger</keyword>
<proteinExistence type="predicted"/>
<evidence type="ECO:0000256" key="1">
    <source>
        <dbReference type="PROSITE-ProRule" id="PRU00047"/>
    </source>
</evidence>
<dbReference type="PROSITE" id="PS50158">
    <property type="entry name" value="ZF_CCHC"/>
    <property type="match status" value="1"/>
</dbReference>
<keyword evidence="4" id="KW-1185">Reference proteome</keyword>
<evidence type="ECO:0000313" key="4">
    <source>
        <dbReference type="Proteomes" id="UP000504610"/>
    </source>
</evidence>